<accession>A0A934K929</accession>
<keyword evidence="5" id="KW-1185">Reference proteome</keyword>
<protein>
    <submittedName>
        <fullName evidence="4">Alkaline phosphatase family protein</fullName>
    </submittedName>
</protein>
<evidence type="ECO:0000256" key="2">
    <source>
        <dbReference type="SAM" id="MobiDB-lite"/>
    </source>
</evidence>
<proteinExistence type="predicted"/>
<evidence type="ECO:0000313" key="5">
    <source>
        <dbReference type="Proteomes" id="UP000612893"/>
    </source>
</evidence>
<feature type="region of interest" description="Disordered" evidence="2">
    <location>
        <begin position="513"/>
        <end position="533"/>
    </location>
</feature>
<evidence type="ECO:0000256" key="1">
    <source>
        <dbReference type="ARBA" id="ARBA00022801"/>
    </source>
</evidence>
<dbReference type="AlphaFoldDB" id="A0A934K929"/>
<dbReference type="EMBL" id="JAEKNR010000212">
    <property type="protein sequence ID" value="MBJ7600565.1"/>
    <property type="molecule type" value="Genomic_DNA"/>
</dbReference>
<feature type="signal peptide" evidence="3">
    <location>
        <begin position="1"/>
        <end position="21"/>
    </location>
</feature>
<dbReference type="PANTHER" id="PTHR31956:SF1">
    <property type="entry name" value="NON-SPECIFIC PHOSPHOLIPASE C1"/>
    <property type="match status" value="1"/>
</dbReference>
<evidence type="ECO:0000313" key="4">
    <source>
        <dbReference type="EMBL" id="MBJ7600565.1"/>
    </source>
</evidence>
<dbReference type="GO" id="GO:0042578">
    <property type="term" value="F:phosphoric ester hydrolase activity"/>
    <property type="evidence" value="ECO:0007669"/>
    <property type="project" value="UniProtKB-ARBA"/>
</dbReference>
<dbReference type="PANTHER" id="PTHR31956">
    <property type="entry name" value="NON-SPECIFIC PHOSPHOLIPASE C4-RELATED"/>
    <property type="match status" value="1"/>
</dbReference>
<evidence type="ECO:0000256" key="3">
    <source>
        <dbReference type="SAM" id="SignalP"/>
    </source>
</evidence>
<dbReference type="Pfam" id="PF04185">
    <property type="entry name" value="Phosphoesterase"/>
    <property type="match status" value="1"/>
</dbReference>
<keyword evidence="3" id="KW-0732">Signal</keyword>
<dbReference type="InterPro" id="IPR017850">
    <property type="entry name" value="Alkaline_phosphatase_core_sf"/>
</dbReference>
<sequence length="533" mass="56658">MRSGRLLLLLGVLLLALPASSAPAVAAQDDAAAARTATPIKHVVVFYQENVSFDHYFGTYPHAANPAGEPAFHASARTPTVNGLNETLLTINPNLSNPQRLSRSQAHTCDQGHDYTAEQKAADHGALDRFVQETGANLTVAQCTGQATGVTPNYAVMDYYDGNTVTALWNYAQRFSMSDNSFSTGYGPSTPGALNLISGNTFGAICGSSTYNAPGCPSNFSTNSMPGIVAPQGPGTVTGDPQPFFDNCNTRSSAQLGGKNVGDLLNAQGLTWGWFQGGFADCTATHTATGGTPTKDYIPHHQPFQYYQSTANPNHLPPSSPASIGKQDQANHQYDLANFWTAADAGRLPAVSFLKAPAYQDGHAGYSTPLDEQTFLVDSINRLQKLPSWKSTAIVIAYDDSDGWYDHVMAPLVHQSQTTLDALTGTNQCGAEPSKVPSGQQARCGFGPRLPLLVISPFAKRNFIDSSLTDQSSILRFIEDNWNLGRVGAGSADATAGTLAGMFDFARPNARPLILDTSTGQPREGEQADSEQG</sequence>
<dbReference type="InterPro" id="IPR007312">
    <property type="entry name" value="Phosphoesterase"/>
</dbReference>
<dbReference type="Proteomes" id="UP000612893">
    <property type="component" value="Unassembled WGS sequence"/>
</dbReference>
<dbReference type="Gene3D" id="3.40.720.10">
    <property type="entry name" value="Alkaline Phosphatase, subunit A"/>
    <property type="match status" value="1"/>
</dbReference>
<gene>
    <name evidence="4" type="ORF">JF922_21155</name>
</gene>
<organism evidence="4 5">
    <name type="scientific">Candidatus Nephthysia bennettiae</name>
    <dbReference type="NCBI Taxonomy" id="3127016"/>
    <lineage>
        <taxon>Bacteria</taxon>
        <taxon>Bacillati</taxon>
        <taxon>Candidatus Dormiibacterota</taxon>
        <taxon>Candidatus Dormibacteria</taxon>
        <taxon>Candidatus Dormibacterales</taxon>
        <taxon>Candidatus Dormibacteraceae</taxon>
        <taxon>Candidatus Nephthysia</taxon>
    </lineage>
</organism>
<comment type="caution">
    <text evidence="4">The sequence shown here is derived from an EMBL/GenBank/DDBJ whole genome shotgun (WGS) entry which is preliminary data.</text>
</comment>
<feature type="chain" id="PRO_5038141182" evidence="3">
    <location>
        <begin position="22"/>
        <end position="533"/>
    </location>
</feature>
<name>A0A934K929_9BACT</name>
<dbReference type="RefSeq" id="WP_338204450.1">
    <property type="nucleotide sequence ID" value="NZ_JAEKNR010000212.1"/>
</dbReference>
<keyword evidence="1" id="KW-0378">Hydrolase</keyword>
<dbReference type="CDD" id="cd16013">
    <property type="entry name" value="AcpA"/>
    <property type="match status" value="1"/>
</dbReference>
<reference evidence="4" key="1">
    <citation type="submission" date="2020-10" db="EMBL/GenBank/DDBJ databases">
        <title>Ca. Dormibacterota MAGs.</title>
        <authorList>
            <person name="Montgomery K."/>
        </authorList>
    </citation>
    <scope>NUCLEOTIDE SEQUENCE [LARGE SCALE GENOMIC DNA]</scope>
    <source>
        <strain evidence="4">SC8812_S17_10</strain>
    </source>
</reference>